<comment type="caution">
    <text evidence="2">The sequence shown here is derived from an EMBL/GenBank/DDBJ whole genome shotgun (WGS) entry which is preliminary data.</text>
</comment>
<evidence type="ECO:0000313" key="3">
    <source>
        <dbReference type="Proteomes" id="UP000185736"/>
    </source>
</evidence>
<keyword evidence="1" id="KW-1133">Transmembrane helix</keyword>
<feature type="transmembrane region" description="Helical" evidence="1">
    <location>
        <begin position="167"/>
        <end position="187"/>
    </location>
</feature>
<feature type="transmembrane region" description="Helical" evidence="1">
    <location>
        <begin position="295"/>
        <end position="317"/>
    </location>
</feature>
<dbReference type="EMBL" id="MSGO01000031">
    <property type="protein sequence ID" value="OLL14703.1"/>
    <property type="molecule type" value="Genomic_DNA"/>
</dbReference>
<reference evidence="2 3" key="1">
    <citation type="submission" date="2016-12" db="EMBL/GenBank/DDBJ databases">
        <title>Genomic comparison of strains in the 'Actinomyces naeslundii' group.</title>
        <authorList>
            <person name="Mughal S.R."/>
            <person name="Do T."/>
            <person name="Gilbert S.C."/>
            <person name="Witherden E.A."/>
            <person name="Didelot X."/>
            <person name="Beighton D."/>
        </authorList>
    </citation>
    <scope>NUCLEOTIDE SEQUENCE [LARGE SCALE GENOMIC DNA]</scope>
    <source>
        <strain evidence="2 3">S64C</strain>
    </source>
</reference>
<dbReference type="AlphaFoldDB" id="A0A1Q8I0T4"/>
<accession>A0A1Q8I0T4</accession>
<feature type="transmembrane region" description="Helical" evidence="1">
    <location>
        <begin position="550"/>
        <end position="576"/>
    </location>
</feature>
<proteinExistence type="predicted"/>
<name>A0A1Q8I0T4_9ACTO</name>
<protein>
    <submittedName>
        <fullName evidence="2">Uncharacterized protein</fullName>
    </submittedName>
</protein>
<feature type="transmembrane region" description="Helical" evidence="1">
    <location>
        <begin position="623"/>
        <end position="646"/>
    </location>
</feature>
<dbReference type="RefSeq" id="WP_075249291.1">
    <property type="nucleotide sequence ID" value="NZ_MSGO01000031.1"/>
</dbReference>
<feature type="transmembrane region" description="Helical" evidence="1">
    <location>
        <begin position="221"/>
        <end position="238"/>
    </location>
</feature>
<keyword evidence="1" id="KW-0472">Membrane</keyword>
<feature type="transmembrane region" description="Helical" evidence="1">
    <location>
        <begin position="250"/>
        <end position="275"/>
    </location>
</feature>
<keyword evidence="1" id="KW-0812">Transmembrane</keyword>
<evidence type="ECO:0000256" key="1">
    <source>
        <dbReference type="SAM" id="Phobius"/>
    </source>
</evidence>
<evidence type="ECO:0000313" key="2">
    <source>
        <dbReference type="EMBL" id="OLL14703.1"/>
    </source>
</evidence>
<dbReference type="Proteomes" id="UP000185736">
    <property type="component" value="Unassembled WGS sequence"/>
</dbReference>
<organism evidence="2 3">
    <name type="scientific">Actinomyces oris</name>
    <dbReference type="NCBI Taxonomy" id="544580"/>
    <lineage>
        <taxon>Bacteria</taxon>
        <taxon>Bacillati</taxon>
        <taxon>Actinomycetota</taxon>
        <taxon>Actinomycetes</taxon>
        <taxon>Actinomycetales</taxon>
        <taxon>Actinomycetaceae</taxon>
        <taxon>Actinomyces</taxon>
    </lineage>
</organism>
<feature type="transmembrane region" description="Helical" evidence="1">
    <location>
        <begin position="597"/>
        <end position="617"/>
    </location>
</feature>
<gene>
    <name evidence="2" type="ORF">BKH32_07110</name>
</gene>
<sequence>MKILLRATWALNLALCLATILLTPQTLLLLFPAETNGYVIISETGVDLDELHRIGEQAGVEVAQVRHITDFADTTDESFSTASVELLGYEADDYIRPPLTPLLLPEPIAYSASTVQDDALGGWYAIGSRQNTTQFLSQVTDRWGDRISESGILTPGLALSTAVSSEIGVSLLLAQTVLALVLALATVSQSSSYRSARLLGRSHARLALHLLKNSLLTACRWLLLPLALLALLVAYDIYGSAVLSVHRLSAELIACCALLTLAATLTGTLAGWVVLAVGSRQRPGTAERPRHGIALLTYALVLAMTWSFSTASSSLIVDVLQAQALRNQAQAQQSLPPATALSIWSVSEPAFGAKTLQIASFITQAQQEGSLVLAWAIPNGSTGDGDGPPTLYLNNTAAAHYGLPKVTGQQVTLYRPRSLAGQDEALTKELVEQARFNTMHGASANAVTVTSHDLEEVSSLLPERLPAVSFFLSSEGTRTSDCLIAVVPDGYFAPDDYLSAITQGAAVLTGQSLVSLRERLREHHVEDLVARFDAVGTGNTALREQTTHMAVLHALILLTTATGAAASAGLAARTWAQARSRRREIERLLGHRMLAERLLTAVLITIPVLILAWPLLTRPSAELVLTQVACALVLTAAAVVGARHATARPTHPRRRRQARHG</sequence>